<dbReference type="EMBL" id="MU003497">
    <property type="protein sequence ID" value="KAF2474471.1"/>
    <property type="molecule type" value="Genomic_DNA"/>
</dbReference>
<evidence type="ECO:0000313" key="1">
    <source>
        <dbReference type="EMBL" id="KAF2474471.1"/>
    </source>
</evidence>
<keyword evidence="2" id="KW-1185">Reference proteome</keyword>
<dbReference type="Proteomes" id="UP000799755">
    <property type="component" value="Unassembled WGS sequence"/>
</dbReference>
<protein>
    <submittedName>
        <fullName evidence="1">Uncharacterized protein</fullName>
    </submittedName>
</protein>
<proteinExistence type="predicted"/>
<organism evidence="1 2">
    <name type="scientific">Lindgomyces ingoldianus</name>
    <dbReference type="NCBI Taxonomy" id="673940"/>
    <lineage>
        <taxon>Eukaryota</taxon>
        <taxon>Fungi</taxon>
        <taxon>Dikarya</taxon>
        <taxon>Ascomycota</taxon>
        <taxon>Pezizomycotina</taxon>
        <taxon>Dothideomycetes</taxon>
        <taxon>Pleosporomycetidae</taxon>
        <taxon>Pleosporales</taxon>
        <taxon>Lindgomycetaceae</taxon>
        <taxon>Lindgomyces</taxon>
    </lineage>
</organism>
<sequence>MPEVDDKIVLTTACQAAKPATIGPNIRMQALNDWALSRGSCGPSPQNRTSLKLLADCFSSPFNILKHSRIWEWKSRRQVRCLGRSVAELVSLIRVEPFAIKHSNIEGSLKILRTAPPRFRCWCCITYIPLSTPLHREWESLTPIIRYILMTIHPALYTRTPTSTCELRLCSYGISLIKESPACTHAPSQIPSAKHFFLGDQDFLPARAVSLAINKHYSSATPRIIRTIQSNFSQAEHFCFPSALGLGHNPKNGLHIFSFLSPTPTIMKANQRLRAIKVARHELNPEILLQLRKRKYHCNAQDSSRQKMVDFILYNAEYIYGPIKVRFKMHLSFPDILLLTAHYQTLNCCLCRHSASRDPGGQKSKSRLSWLVSSLHNQRVSLISPLIHHSVPGEILSIAARMALGFLISVTQLTPSVKPLVGRSLVIQNTPKSNQMPSCSETYHHTLFQRPGTVFLDSFTALAYNSSYTNCYLHRVYLEDLRNSISEANINWSFVLSLHSENPEQHIVFTAHTRTLPVIQEIHPSASSPVRQT</sequence>
<accession>A0ACB6R7N9</accession>
<gene>
    <name evidence="1" type="ORF">BDR25DRAFT_350995</name>
</gene>
<evidence type="ECO:0000313" key="2">
    <source>
        <dbReference type="Proteomes" id="UP000799755"/>
    </source>
</evidence>
<comment type="caution">
    <text evidence="1">The sequence shown here is derived from an EMBL/GenBank/DDBJ whole genome shotgun (WGS) entry which is preliminary data.</text>
</comment>
<reference evidence="1" key="1">
    <citation type="journal article" date="2020" name="Stud. Mycol.">
        <title>101 Dothideomycetes genomes: a test case for predicting lifestyles and emergence of pathogens.</title>
        <authorList>
            <person name="Haridas S."/>
            <person name="Albert R."/>
            <person name="Binder M."/>
            <person name="Bloem J."/>
            <person name="Labutti K."/>
            <person name="Salamov A."/>
            <person name="Andreopoulos B."/>
            <person name="Baker S."/>
            <person name="Barry K."/>
            <person name="Bills G."/>
            <person name="Bluhm B."/>
            <person name="Cannon C."/>
            <person name="Castanera R."/>
            <person name="Culley D."/>
            <person name="Daum C."/>
            <person name="Ezra D."/>
            <person name="Gonzalez J."/>
            <person name="Henrissat B."/>
            <person name="Kuo A."/>
            <person name="Liang C."/>
            <person name="Lipzen A."/>
            <person name="Lutzoni F."/>
            <person name="Magnuson J."/>
            <person name="Mondo S."/>
            <person name="Nolan M."/>
            <person name="Ohm R."/>
            <person name="Pangilinan J."/>
            <person name="Park H.-J."/>
            <person name="Ramirez L."/>
            <person name="Alfaro M."/>
            <person name="Sun H."/>
            <person name="Tritt A."/>
            <person name="Yoshinaga Y."/>
            <person name="Zwiers L.-H."/>
            <person name="Turgeon B."/>
            <person name="Goodwin S."/>
            <person name="Spatafora J."/>
            <person name="Crous P."/>
            <person name="Grigoriev I."/>
        </authorList>
    </citation>
    <scope>NUCLEOTIDE SEQUENCE</scope>
    <source>
        <strain evidence="1">ATCC 200398</strain>
    </source>
</reference>
<name>A0ACB6R7N9_9PLEO</name>